<dbReference type="EMBL" id="ASHM01048486">
    <property type="protein sequence ID" value="PNX85324.1"/>
    <property type="molecule type" value="Genomic_DNA"/>
</dbReference>
<organism evidence="1 2">
    <name type="scientific">Trifolium pratense</name>
    <name type="common">Red clover</name>
    <dbReference type="NCBI Taxonomy" id="57577"/>
    <lineage>
        <taxon>Eukaryota</taxon>
        <taxon>Viridiplantae</taxon>
        <taxon>Streptophyta</taxon>
        <taxon>Embryophyta</taxon>
        <taxon>Tracheophyta</taxon>
        <taxon>Spermatophyta</taxon>
        <taxon>Magnoliopsida</taxon>
        <taxon>eudicotyledons</taxon>
        <taxon>Gunneridae</taxon>
        <taxon>Pentapetalae</taxon>
        <taxon>rosids</taxon>
        <taxon>fabids</taxon>
        <taxon>Fabales</taxon>
        <taxon>Fabaceae</taxon>
        <taxon>Papilionoideae</taxon>
        <taxon>50 kb inversion clade</taxon>
        <taxon>NPAAA clade</taxon>
        <taxon>Hologalegina</taxon>
        <taxon>IRL clade</taxon>
        <taxon>Trifolieae</taxon>
        <taxon>Trifolium</taxon>
    </lineage>
</organism>
<reference evidence="1 2" key="2">
    <citation type="journal article" date="2017" name="Front. Plant Sci.">
        <title>Gene Classification and Mining of Molecular Markers Useful in Red Clover (Trifolium pratense) Breeding.</title>
        <authorList>
            <person name="Istvanek J."/>
            <person name="Dluhosova J."/>
            <person name="Dluhos P."/>
            <person name="Patkova L."/>
            <person name="Nedelnik J."/>
            <person name="Repkova J."/>
        </authorList>
    </citation>
    <scope>NUCLEOTIDE SEQUENCE [LARGE SCALE GENOMIC DNA]</scope>
    <source>
        <strain evidence="2">cv. Tatra</strain>
        <tissue evidence="1">Young leaves</tissue>
    </source>
</reference>
<gene>
    <name evidence="1" type="ORF">L195_g041392</name>
</gene>
<comment type="caution">
    <text evidence="1">The sequence shown here is derived from an EMBL/GenBank/DDBJ whole genome shotgun (WGS) entry which is preliminary data.</text>
</comment>
<proteinExistence type="predicted"/>
<evidence type="ECO:0000313" key="2">
    <source>
        <dbReference type="Proteomes" id="UP000236291"/>
    </source>
</evidence>
<accession>A0A2K3M3I1</accession>
<evidence type="ECO:0000313" key="1">
    <source>
        <dbReference type="EMBL" id="PNX85324.1"/>
    </source>
</evidence>
<sequence length="103" mass="11351">MPHSPWIEIRERAQNYSEYAKVIQTGNVAGCGGLNRSEDGTWICGFSKELHVDSFAVASNLVAKQGGAATGWSIVQNNLEVLERGRFEWHYLCINSMCVCGVS</sequence>
<reference evidence="1 2" key="1">
    <citation type="journal article" date="2014" name="Am. J. Bot.">
        <title>Genome assembly and annotation for red clover (Trifolium pratense; Fabaceae).</title>
        <authorList>
            <person name="Istvanek J."/>
            <person name="Jaros M."/>
            <person name="Krenek A."/>
            <person name="Repkova J."/>
        </authorList>
    </citation>
    <scope>NUCLEOTIDE SEQUENCE [LARGE SCALE GENOMIC DNA]</scope>
    <source>
        <strain evidence="2">cv. Tatra</strain>
        <tissue evidence="1">Young leaves</tissue>
    </source>
</reference>
<name>A0A2K3M3I1_TRIPR</name>
<protein>
    <submittedName>
        <fullName evidence="1">Uncharacterized protein</fullName>
    </submittedName>
</protein>
<dbReference type="Proteomes" id="UP000236291">
    <property type="component" value="Unassembled WGS sequence"/>
</dbReference>
<dbReference type="AlphaFoldDB" id="A0A2K3M3I1"/>